<dbReference type="Gene3D" id="3.30.559.10">
    <property type="entry name" value="Chloramphenicol acetyltransferase-like domain"/>
    <property type="match status" value="2"/>
</dbReference>
<dbReference type="PANTHER" id="PTHR31147">
    <property type="entry name" value="ACYL TRANSFERASE 4"/>
    <property type="match status" value="1"/>
</dbReference>
<dbReference type="PANTHER" id="PTHR31147:SF25">
    <property type="entry name" value="HXXXD-TYPE ACYL-TRANSFERASE FAMILY PROTEIN"/>
    <property type="match status" value="1"/>
</dbReference>
<protein>
    <submittedName>
        <fullName evidence="2">Uncharacterized protein</fullName>
    </submittedName>
</protein>
<evidence type="ECO:0000313" key="2">
    <source>
        <dbReference type="EMBL" id="KAL3498524.1"/>
    </source>
</evidence>
<reference evidence="2 3" key="1">
    <citation type="submission" date="2024-11" db="EMBL/GenBank/DDBJ databases">
        <title>A near-complete genome assembly of Cinchona calisaya.</title>
        <authorList>
            <person name="Lian D.C."/>
            <person name="Zhao X.W."/>
            <person name="Wei L."/>
        </authorList>
    </citation>
    <scope>NUCLEOTIDE SEQUENCE [LARGE SCALE GENOMIC DNA]</scope>
    <source>
        <tissue evidence="2">Nenye</tissue>
    </source>
</reference>
<organism evidence="2 3">
    <name type="scientific">Cinchona calisaya</name>
    <dbReference type="NCBI Taxonomy" id="153742"/>
    <lineage>
        <taxon>Eukaryota</taxon>
        <taxon>Viridiplantae</taxon>
        <taxon>Streptophyta</taxon>
        <taxon>Embryophyta</taxon>
        <taxon>Tracheophyta</taxon>
        <taxon>Spermatophyta</taxon>
        <taxon>Magnoliopsida</taxon>
        <taxon>eudicotyledons</taxon>
        <taxon>Gunneridae</taxon>
        <taxon>Pentapetalae</taxon>
        <taxon>asterids</taxon>
        <taxon>lamiids</taxon>
        <taxon>Gentianales</taxon>
        <taxon>Rubiaceae</taxon>
        <taxon>Cinchonoideae</taxon>
        <taxon>Cinchoneae</taxon>
        <taxon>Cinchona</taxon>
    </lineage>
</organism>
<accession>A0ABD2XTB1</accession>
<comment type="caution">
    <text evidence="2">The sequence shown here is derived from an EMBL/GenBank/DDBJ whole genome shotgun (WGS) entry which is preliminary data.</text>
</comment>
<proteinExistence type="inferred from homology"/>
<comment type="similarity">
    <text evidence="1">Belongs to the plant acyltransferase family.</text>
</comment>
<gene>
    <name evidence="2" type="ORF">ACH5RR_041256</name>
</gene>
<evidence type="ECO:0000313" key="3">
    <source>
        <dbReference type="Proteomes" id="UP001630127"/>
    </source>
</evidence>
<name>A0ABD2XTB1_9GENT</name>
<dbReference type="Pfam" id="PF02458">
    <property type="entry name" value="Transferase"/>
    <property type="match status" value="1"/>
</dbReference>
<evidence type="ECO:0000256" key="1">
    <source>
        <dbReference type="ARBA" id="ARBA00009861"/>
    </source>
</evidence>
<keyword evidence="3" id="KW-1185">Reference proteome</keyword>
<dbReference type="EMBL" id="JBJUIK010000017">
    <property type="protein sequence ID" value="KAL3498524.1"/>
    <property type="molecule type" value="Genomic_DNA"/>
</dbReference>
<dbReference type="AlphaFoldDB" id="A0ABD2XTB1"/>
<sequence length="488" mass="55235">MEANDKIRILLNKKEVVLVKPSDTTPCQVLSFSTMDNQFNPERMIQTLYVYRAANNSLDSTNFGSETERDDPALVLKEALSKALVYYFPLAGKVKRRHDTDGRLQLTCTADGVPFLEATAINCHLSSLNFFDGIDHFGSSKQLVFNWPSDSEYGSHPLCLQVTKFSCGGFTIGMGISHVLIDGFGAGMFFRTMTELASGKSEPTIKPVWKREILVGNGNHCYDHQDINDSIVKKPSFVTSQFLPTNEISLAIFDVDDESIRNLKKQMVQELYSVADGDEENINQQQIFTTIEALGAYIWRSRYRALRQNRDGRTILRLATGIRNFIKPPLPQGYYGNAFLTANVELLGRDLDGGPLSKVAKLIKETKKANSKNEQIWKSLHQMEKLRQEKNNVSAEDNIFDGVSLILSDWRRLRLLEEDDFGWKSCVNLVPIPWRPTYGFNELCVFTNPPRRNDTKMKGGVRIYLSLPAAAMQRFNQEMDALKSKDLS</sequence>
<dbReference type="Proteomes" id="UP001630127">
    <property type="component" value="Unassembled WGS sequence"/>
</dbReference>
<dbReference type="InterPro" id="IPR050898">
    <property type="entry name" value="Plant_acyltransferase"/>
</dbReference>
<dbReference type="InterPro" id="IPR023213">
    <property type="entry name" value="CAT-like_dom_sf"/>
</dbReference>